<gene>
    <name evidence="1" type="ORF">CIL05_14475</name>
</gene>
<keyword evidence="2" id="KW-1185">Reference proteome</keyword>
<comment type="caution">
    <text evidence="1">The sequence shown here is derived from an EMBL/GenBank/DDBJ whole genome shotgun (WGS) entry which is preliminary data.</text>
</comment>
<evidence type="ECO:0000313" key="2">
    <source>
        <dbReference type="Proteomes" id="UP000218887"/>
    </source>
</evidence>
<dbReference type="OrthoDB" id="2718421at2"/>
<dbReference type="AlphaFoldDB" id="A0A2A2IBS3"/>
<dbReference type="Proteomes" id="UP000218887">
    <property type="component" value="Unassembled WGS sequence"/>
</dbReference>
<dbReference type="EMBL" id="NPOA01000010">
    <property type="protein sequence ID" value="PAV28828.1"/>
    <property type="molecule type" value="Genomic_DNA"/>
</dbReference>
<protein>
    <submittedName>
        <fullName evidence="1">Uncharacterized protein</fullName>
    </submittedName>
</protein>
<reference evidence="1 2" key="1">
    <citation type="submission" date="2017-08" db="EMBL/GenBank/DDBJ databases">
        <title>Virgibacillus indicus sp. nov. and Virgibacillus profoundi sp. nov, two moderately halophilic bacteria isolated from marine sediment by using the Microfluidic Streak Plate.</title>
        <authorList>
            <person name="Xu B."/>
            <person name="Hu B."/>
            <person name="Wang J."/>
            <person name="Zhu Y."/>
            <person name="Huang L."/>
            <person name="Du W."/>
            <person name="Huang Y."/>
        </authorList>
    </citation>
    <scope>NUCLEOTIDE SEQUENCE [LARGE SCALE GENOMIC DNA]</scope>
    <source>
        <strain evidence="1 2">IO3-P3-H5</strain>
    </source>
</reference>
<proteinExistence type="predicted"/>
<accession>A0A2A2IBS3</accession>
<organism evidence="1 2">
    <name type="scientific">Virgibacillus profundi</name>
    <dbReference type="NCBI Taxonomy" id="2024555"/>
    <lineage>
        <taxon>Bacteria</taxon>
        <taxon>Bacillati</taxon>
        <taxon>Bacillota</taxon>
        <taxon>Bacilli</taxon>
        <taxon>Bacillales</taxon>
        <taxon>Bacillaceae</taxon>
        <taxon>Virgibacillus</taxon>
    </lineage>
</organism>
<name>A0A2A2IBS3_9BACI</name>
<evidence type="ECO:0000313" key="1">
    <source>
        <dbReference type="EMBL" id="PAV28828.1"/>
    </source>
</evidence>
<sequence length="141" mass="16664">MTKVTISPRKSLADGTLMWIYANNKKVYYSSKGHEVNEFNEHDSNYLGEVGKVCKNQQLSVVADLLKKKDRIYGICMNEDNNQNAKDVDVLFFSTWDKLLNYAETYSNETEKIVQRKKEEKQKWLEQGRRYLKNKEQEKEI</sequence>
<dbReference type="RefSeq" id="WP_095656268.1">
    <property type="nucleotide sequence ID" value="NZ_NPOA01000010.1"/>
</dbReference>